<evidence type="ECO:0000256" key="7">
    <source>
        <dbReference type="ARBA" id="ARBA00029496"/>
    </source>
</evidence>
<comment type="subcellular location">
    <subcellularLocation>
        <location evidence="1">Nucleus</location>
    </subcellularLocation>
</comment>
<evidence type="ECO:0000313" key="9">
    <source>
        <dbReference type="Proteomes" id="UP000663699"/>
    </source>
</evidence>
<keyword evidence="9" id="KW-1185">Reference proteome</keyword>
<sequence>MDNCKKEIDNCRKRIKKTGKTEVLSKSVISPNSALDRISNQKLIFNLSTDLKINQTNPFFIEKSRELYTSSFIRNITNKRSKNLWEAVSRDLNGELIGEKNELFSKKSEKKYQNLIQCLTFSEISKSNINSNPFIGYKHNIEKKNMDNFSKPNFIVINSSGSEEELLLNYDRSSVEEYHGEIFKSPIVSSNDPGIGSLSITEDSNLDKNQRIGELHIKKIDLKKNLKAGEYVSFAEDPSELINTTLDDSLYIESFYENVSPKIMKNDINNGILDEYELKTKNNSYITKKKNLAEVIETKQISYPERITMPDFRNYTLVQLQSEVSKFGFKIMHSRKTMIDLLVKCWELSNFSEQKQLIKNDKCNDSRFSRAFGNTLLERNVSDTLKNSTLLEHLESNLQSIFLTITKILKSTIGEIYWFKILRYEPIVLEQFIKWLFEQNIVVTLDIVKQYCNIYGICCVHLKTNRNVLRKYL</sequence>
<accession>A0A899G6U8</accession>
<gene>
    <name evidence="8" type="ORF">MERGE_000453</name>
</gene>
<reference evidence="8" key="1">
    <citation type="submission" date="2020-06" db="EMBL/GenBank/DDBJ databases">
        <title>Genomes of multiple members of Pneumocystis genus reveal paths to human pathogen Pneumocystis jirovecii.</title>
        <authorList>
            <person name="Cisse O.H."/>
            <person name="Ma L."/>
            <person name="Dekker J."/>
            <person name="Khil P."/>
            <person name="Jo J."/>
            <person name="Brenchley J."/>
            <person name="Blair R."/>
            <person name="Pahar B."/>
            <person name="Chabe M."/>
            <person name="Van Rompay K.A."/>
            <person name="Keesler R."/>
            <person name="Sukura A."/>
            <person name="Hirsch V."/>
            <person name="Kutty G."/>
            <person name="Liu Y."/>
            <person name="Peng L."/>
            <person name="Chen J."/>
            <person name="Song J."/>
            <person name="Weissenbacher-Lang C."/>
            <person name="Xu J."/>
            <person name="Upham N.S."/>
            <person name="Stajich J.E."/>
            <person name="Cuomo C.A."/>
            <person name="Cushion M.T."/>
            <person name="Kovacs J.A."/>
        </authorList>
    </citation>
    <scope>NUCLEOTIDE SEQUENCE</scope>
    <source>
        <strain evidence="8">2A</strain>
    </source>
</reference>
<evidence type="ECO:0000256" key="4">
    <source>
        <dbReference type="ARBA" id="ARBA00023172"/>
    </source>
</evidence>
<evidence type="ECO:0000256" key="3">
    <source>
        <dbReference type="ARBA" id="ARBA00022763"/>
    </source>
</evidence>
<evidence type="ECO:0000256" key="6">
    <source>
        <dbReference type="ARBA" id="ARBA00023242"/>
    </source>
</evidence>
<dbReference type="EMBL" id="CP054532">
    <property type="protein sequence ID" value="QSL64297.1"/>
    <property type="molecule type" value="Genomic_DNA"/>
</dbReference>
<dbReference type="OrthoDB" id="5349119at2759"/>
<dbReference type="Proteomes" id="UP000663699">
    <property type="component" value="Chromosome 1"/>
</dbReference>
<evidence type="ECO:0000256" key="5">
    <source>
        <dbReference type="ARBA" id="ARBA00023204"/>
    </source>
</evidence>
<dbReference type="InterPro" id="IPR018574">
    <property type="entry name" value="Structure-sp_endonuc_su_Slx4"/>
</dbReference>
<evidence type="ECO:0000313" key="8">
    <source>
        <dbReference type="EMBL" id="QSL64297.1"/>
    </source>
</evidence>
<dbReference type="GO" id="GO:0006281">
    <property type="term" value="P:DNA repair"/>
    <property type="evidence" value="ECO:0007669"/>
    <property type="project" value="UniProtKB-KW"/>
</dbReference>
<dbReference type="GO" id="GO:0006260">
    <property type="term" value="P:DNA replication"/>
    <property type="evidence" value="ECO:0007669"/>
    <property type="project" value="InterPro"/>
</dbReference>
<keyword evidence="6" id="KW-0539">Nucleus</keyword>
<evidence type="ECO:0000256" key="1">
    <source>
        <dbReference type="ARBA" id="ARBA00004123"/>
    </source>
</evidence>
<keyword evidence="5" id="KW-0234">DNA repair</keyword>
<name>A0A899G6U8_9ASCO</name>
<protein>
    <recommendedName>
        <fullName evidence="7">Structure-specific endonuclease subunit SLX4</fullName>
    </recommendedName>
</protein>
<proteinExistence type="inferred from homology"/>
<dbReference type="GO" id="GO:0006310">
    <property type="term" value="P:DNA recombination"/>
    <property type="evidence" value="ECO:0007669"/>
    <property type="project" value="UniProtKB-KW"/>
</dbReference>
<dbReference type="Pfam" id="PF09494">
    <property type="entry name" value="Slx4"/>
    <property type="match status" value="1"/>
</dbReference>
<keyword evidence="4" id="KW-0233">DNA recombination</keyword>
<keyword evidence="3" id="KW-0227">DNA damage</keyword>
<dbReference type="CDD" id="cd22999">
    <property type="entry name" value="SAP_SLX4"/>
    <property type="match status" value="1"/>
</dbReference>
<dbReference type="AlphaFoldDB" id="A0A899G6U8"/>
<organism evidence="8 9">
    <name type="scientific">Pneumocystis wakefieldiae</name>
    <dbReference type="NCBI Taxonomy" id="38082"/>
    <lineage>
        <taxon>Eukaryota</taxon>
        <taxon>Fungi</taxon>
        <taxon>Dikarya</taxon>
        <taxon>Ascomycota</taxon>
        <taxon>Taphrinomycotina</taxon>
        <taxon>Pneumocystomycetes</taxon>
        <taxon>Pneumocystaceae</taxon>
        <taxon>Pneumocystis</taxon>
    </lineage>
</organism>
<dbReference type="GO" id="GO:0033557">
    <property type="term" value="C:Slx1-Slx4 complex"/>
    <property type="evidence" value="ECO:0007669"/>
    <property type="project" value="InterPro"/>
</dbReference>
<evidence type="ECO:0000256" key="2">
    <source>
        <dbReference type="ARBA" id="ARBA00006661"/>
    </source>
</evidence>
<comment type="similarity">
    <text evidence="2">Belongs to the SLX4 family.</text>
</comment>